<evidence type="ECO:0000313" key="3">
    <source>
        <dbReference type="EMBL" id="CAE2323165.1"/>
    </source>
</evidence>
<feature type="compositionally biased region" description="Basic and acidic residues" evidence="1">
    <location>
        <begin position="1"/>
        <end position="14"/>
    </location>
</feature>
<name>A0A6U6C3D1_GUITH</name>
<accession>A0A6U6C3D1</accession>
<evidence type="ECO:0000313" key="2">
    <source>
        <dbReference type="EMBL" id="CAE2323141.1"/>
    </source>
</evidence>
<dbReference type="AlphaFoldDB" id="A0A6U6C3D1"/>
<gene>
    <name evidence="2" type="ORF">GTHE00462_LOCUS28602</name>
    <name evidence="3" type="ORF">GTHE00462_LOCUS28614</name>
</gene>
<evidence type="ECO:0000256" key="1">
    <source>
        <dbReference type="SAM" id="MobiDB-lite"/>
    </source>
</evidence>
<protein>
    <submittedName>
        <fullName evidence="2">Uncharacterized protein</fullName>
    </submittedName>
</protein>
<dbReference type="EMBL" id="HBKN01036575">
    <property type="protein sequence ID" value="CAE2323141.1"/>
    <property type="molecule type" value="Transcribed_RNA"/>
</dbReference>
<sequence>MQSRSMEKNEEGKGLTEYNPEYGKYKSLSRCIEDSPSMISSMRSSIPRFKVEKKIVISDDYEKLLRNPDQIDLKFQIQGNLVIKKLSDTQQMIVGRQAPASLPS</sequence>
<organism evidence="2">
    <name type="scientific">Guillardia theta</name>
    <name type="common">Cryptophyte</name>
    <name type="synonym">Cryptomonas phi</name>
    <dbReference type="NCBI Taxonomy" id="55529"/>
    <lineage>
        <taxon>Eukaryota</taxon>
        <taxon>Cryptophyceae</taxon>
        <taxon>Pyrenomonadales</taxon>
        <taxon>Geminigeraceae</taxon>
        <taxon>Guillardia</taxon>
    </lineage>
</organism>
<reference evidence="2" key="1">
    <citation type="submission" date="2021-01" db="EMBL/GenBank/DDBJ databases">
        <authorList>
            <person name="Corre E."/>
            <person name="Pelletier E."/>
            <person name="Niang G."/>
            <person name="Scheremetjew M."/>
            <person name="Finn R."/>
            <person name="Kale V."/>
            <person name="Holt S."/>
            <person name="Cochrane G."/>
            <person name="Meng A."/>
            <person name="Brown T."/>
            <person name="Cohen L."/>
        </authorList>
    </citation>
    <scope>NUCLEOTIDE SEQUENCE</scope>
    <source>
        <strain evidence="2">CCMP 2712</strain>
    </source>
</reference>
<proteinExistence type="predicted"/>
<feature type="region of interest" description="Disordered" evidence="1">
    <location>
        <begin position="1"/>
        <end position="21"/>
    </location>
</feature>
<dbReference type="EMBL" id="HBKN01036587">
    <property type="protein sequence ID" value="CAE2323165.1"/>
    <property type="molecule type" value="Transcribed_RNA"/>
</dbReference>